<organism evidence="1 2">
    <name type="scientific">Bradyrhizobium japonicum</name>
    <dbReference type="NCBI Taxonomy" id="375"/>
    <lineage>
        <taxon>Bacteria</taxon>
        <taxon>Pseudomonadati</taxon>
        <taxon>Pseudomonadota</taxon>
        <taxon>Alphaproteobacteria</taxon>
        <taxon>Hyphomicrobiales</taxon>
        <taxon>Nitrobacteraceae</taxon>
        <taxon>Bradyrhizobium</taxon>
    </lineage>
</organism>
<dbReference type="RefSeq" id="WP_028153075.1">
    <property type="nucleotide sequence ID" value="NZ_JALJYT010000001.1"/>
</dbReference>
<dbReference type="EMBL" id="CP017637">
    <property type="protein sequence ID" value="APG08336.1"/>
    <property type="molecule type" value="Genomic_DNA"/>
</dbReference>
<gene>
    <name evidence="1" type="ORF">BKD09_08345</name>
</gene>
<evidence type="ECO:0000313" key="2">
    <source>
        <dbReference type="Proteomes" id="UP000181962"/>
    </source>
</evidence>
<dbReference type="Proteomes" id="UP000181962">
    <property type="component" value="Chromosome"/>
</dbReference>
<accession>A0A1L3F4V3</accession>
<protein>
    <submittedName>
        <fullName evidence="1">Uncharacterized protein</fullName>
    </submittedName>
</protein>
<evidence type="ECO:0000313" key="1">
    <source>
        <dbReference type="EMBL" id="APG08336.1"/>
    </source>
</evidence>
<dbReference type="OrthoDB" id="5600162at2"/>
<name>A0A1L3F4V3_BRAJP</name>
<reference evidence="1 2" key="1">
    <citation type="submission" date="2016-11" db="EMBL/GenBank/DDBJ databases">
        <title>Complete Genome Sequence of Bradyrhizobium sp. strain J5, an isolated from soybean nodule in Hokkaido.</title>
        <authorList>
            <person name="Kanehara K."/>
        </authorList>
    </citation>
    <scope>NUCLEOTIDE SEQUENCE [LARGE SCALE GENOMIC DNA]</scope>
    <source>
        <strain evidence="1 2">J5</strain>
    </source>
</reference>
<sequence>MRNASDVIRTVSRHTLAYMLFSISELFRHYDEFDPLDLLIVHAILNANVINVMNDPSLDERFSSIHAVEPDAIKQGVSRAALSRFLSLPLETVRRRVTGLKRRKILAETKAGLIVTEQNAFRFGNNHELQKTNMLLLTKLLRDLKRAGINGPDDLRAPKGAASTRKAK</sequence>
<dbReference type="AlphaFoldDB" id="A0A1L3F4V3"/>
<proteinExistence type="predicted"/>